<feature type="transmembrane region" description="Helical" evidence="1">
    <location>
        <begin position="32"/>
        <end position="59"/>
    </location>
</feature>
<organism evidence="2 3">
    <name type="scientific">Novipirellula rosea</name>
    <dbReference type="NCBI Taxonomy" id="1031540"/>
    <lineage>
        <taxon>Bacteria</taxon>
        <taxon>Pseudomonadati</taxon>
        <taxon>Planctomycetota</taxon>
        <taxon>Planctomycetia</taxon>
        <taxon>Pirellulales</taxon>
        <taxon>Pirellulaceae</taxon>
        <taxon>Novipirellula</taxon>
    </lineage>
</organism>
<feature type="transmembrane region" description="Helical" evidence="1">
    <location>
        <begin position="138"/>
        <end position="156"/>
    </location>
</feature>
<gene>
    <name evidence="2" type="ORF">GCM10023156_33200</name>
</gene>
<dbReference type="EMBL" id="BAABGA010000039">
    <property type="protein sequence ID" value="GAA4457011.1"/>
    <property type="molecule type" value="Genomic_DNA"/>
</dbReference>
<keyword evidence="1" id="KW-0812">Transmembrane</keyword>
<keyword evidence="1" id="KW-0472">Membrane</keyword>
<name>A0ABP8MYS5_9BACT</name>
<dbReference type="Proteomes" id="UP001500840">
    <property type="component" value="Unassembled WGS sequence"/>
</dbReference>
<evidence type="ECO:0000313" key="3">
    <source>
        <dbReference type="Proteomes" id="UP001500840"/>
    </source>
</evidence>
<dbReference type="RefSeq" id="WP_345323787.1">
    <property type="nucleotide sequence ID" value="NZ_BAABGA010000039.1"/>
</dbReference>
<dbReference type="InterPro" id="IPR000462">
    <property type="entry name" value="CDP-OH_P_trans"/>
</dbReference>
<feature type="transmembrane region" description="Helical" evidence="1">
    <location>
        <begin position="109"/>
        <end position="126"/>
    </location>
</feature>
<protein>
    <submittedName>
        <fullName evidence="2">CDP-alcohol phosphatidyltransferase family protein</fullName>
    </submittedName>
</protein>
<accession>A0ABP8MYS5</accession>
<evidence type="ECO:0000256" key="1">
    <source>
        <dbReference type="SAM" id="Phobius"/>
    </source>
</evidence>
<comment type="caution">
    <text evidence="2">The sequence shown here is derived from an EMBL/GenBank/DDBJ whole genome shotgun (WGS) entry which is preliminary data.</text>
</comment>
<dbReference type="InterPro" id="IPR043130">
    <property type="entry name" value="CDP-OH_PTrfase_TM_dom"/>
</dbReference>
<keyword evidence="3" id="KW-1185">Reference proteome</keyword>
<dbReference type="Pfam" id="PF01066">
    <property type="entry name" value="CDP-OH_P_transf"/>
    <property type="match status" value="1"/>
</dbReference>
<feature type="transmembrane region" description="Helical" evidence="1">
    <location>
        <begin position="80"/>
        <end position="97"/>
    </location>
</feature>
<keyword evidence="1" id="KW-1133">Transmembrane helix</keyword>
<evidence type="ECO:0000313" key="2">
    <source>
        <dbReference type="EMBL" id="GAA4457011.1"/>
    </source>
</evidence>
<sequence>MSPTANSEAVPVVSPPDRWATLPNALCVIRFFGSWVMVGLAVAGYPHWVVGMFLFLAATDWMDGKIAVLLNQRSSIGPKIDTIADVTLYACLLLSLVYLRSEVLLQESVWIGLAVLSYAGSCAFGLKKFGRFPSYHTRAAKTCWFLMVVGVIALFLEWSPWPIRIAMIGVTLTNVEAMMITATLTQPQSDVRSLWQARRQANRPAA</sequence>
<dbReference type="Gene3D" id="1.20.120.1760">
    <property type="match status" value="1"/>
</dbReference>
<reference evidence="3" key="1">
    <citation type="journal article" date="2019" name="Int. J. Syst. Evol. Microbiol.">
        <title>The Global Catalogue of Microorganisms (GCM) 10K type strain sequencing project: providing services to taxonomists for standard genome sequencing and annotation.</title>
        <authorList>
            <consortium name="The Broad Institute Genomics Platform"/>
            <consortium name="The Broad Institute Genome Sequencing Center for Infectious Disease"/>
            <person name="Wu L."/>
            <person name="Ma J."/>
        </authorList>
    </citation>
    <scope>NUCLEOTIDE SEQUENCE [LARGE SCALE GENOMIC DNA]</scope>
    <source>
        <strain evidence="3">JCM 17759</strain>
    </source>
</reference>
<proteinExistence type="predicted"/>